<evidence type="ECO:0000256" key="16">
    <source>
        <dbReference type="ARBA" id="ARBA00032550"/>
    </source>
</evidence>
<keyword evidence="7" id="KW-0679">Respiratory chain</keyword>
<evidence type="ECO:0000256" key="11">
    <source>
        <dbReference type="ARBA" id="ARBA00022982"/>
    </source>
</evidence>
<keyword evidence="13" id="KW-0496">Mitochondrion</keyword>
<dbReference type="Proteomes" id="UP001642520">
    <property type="component" value="Unassembled WGS sequence"/>
</dbReference>
<keyword evidence="11" id="KW-0249">Electron transport</keyword>
<evidence type="ECO:0000256" key="17">
    <source>
        <dbReference type="SAM" id="Phobius"/>
    </source>
</evidence>
<comment type="caution">
    <text evidence="18">The sequence shown here is derived from an EMBL/GenBank/DDBJ whole genome shotgun (WGS) entry which is preliminary data.</text>
</comment>
<evidence type="ECO:0000256" key="10">
    <source>
        <dbReference type="ARBA" id="ARBA00022946"/>
    </source>
</evidence>
<dbReference type="EMBL" id="CAXAJV020001292">
    <property type="protein sequence ID" value="CAL7941319.1"/>
    <property type="molecule type" value="Genomic_DNA"/>
</dbReference>
<evidence type="ECO:0000256" key="8">
    <source>
        <dbReference type="ARBA" id="ARBA00022692"/>
    </source>
</evidence>
<name>A0ABP1NJW1_XYLVO</name>
<evidence type="ECO:0000256" key="1">
    <source>
        <dbReference type="ARBA" id="ARBA00003195"/>
    </source>
</evidence>
<comment type="similarity">
    <text evidence="3">Belongs to the complex I NDUFB5 subunit family.</text>
</comment>
<keyword evidence="12 17" id="KW-1133">Transmembrane helix</keyword>
<dbReference type="Pfam" id="PF09781">
    <property type="entry name" value="NDUF_B5"/>
    <property type="match status" value="1"/>
</dbReference>
<evidence type="ECO:0000256" key="3">
    <source>
        <dbReference type="ARBA" id="ARBA00007152"/>
    </source>
</evidence>
<evidence type="ECO:0000256" key="6">
    <source>
        <dbReference type="ARBA" id="ARBA00022448"/>
    </source>
</evidence>
<comment type="subunit">
    <text evidence="4">Complex I is composed of 45 different subunits.</text>
</comment>
<reference evidence="18 19" key="1">
    <citation type="submission" date="2024-08" db="EMBL/GenBank/DDBJ databases">
        <authorList>
            <person name="Will J Nash"/>
            <person name="Angela Man"/>
            <person name="Seanna McTaggart"/>
            <person name="Kendall Baker"/>
            <person name="Tom Barker"/>
            <person name="Leah Catchpole"/>
            <person name="Alex Durrant"/>
            <person name="Karim Gharbi"/>
            <person name="Naomi Irish"/>
            <person name="Gemy Kaithakottil"/>
            <person name="Debby Ku"/>
            <person name="Aaliyah Providence"/>
            <person name="Felix Shaw"/>
            <person name="David Swarbreck"/>
            <person name="Chris Watkins"/>
            <person name="Ann M. McCartney"/>
            <person name="Giulio Formenti"/>
            <person name="Alice Mouton"/>
            <person name="Noel Vella"/>
            <person name="Bjorn M von Reumont"/>
            <person name="Adriana Vella"/>
            <person name="Wilfried Haerty"/>
        </authorList>
    </citation>
    <scope>NUCLEOTIDE SEQUENCE [LARGE SCALE GENOMIC DNA]</scope>
</reference>
<protein>
    <recommendedName>
        <fullName evidence="5">NADH dehydrogenase [ubiquinone] 1 beta subcomplex subunit 5, mitochondrial</fullName>
    </recommendedName>
    <alternativeName>
        <fullName evidence="16">Complex I-SGDH</fullName>
    </alternativeName>
    <alternativeName>
        <fullName evidence="15">NADH-ubiquinone oxidoreductase SGDH subunit</fullName>
    </alternativeName>
</protein>
<evidence type="ECO:0000256" key="4">
    <source>
        <dbReference type="ARBA" id="ARBA00011533"/>
    </source>
</evidence>
<keyword evidence="14 17" id="KW-0472">Membrane</keyword>
<feature type="transmembrane region" description="Helical" evidence="17">
    <location>
        <begin position="67"/>
        <end position="89"/>
    </location>
</feature>
<proteinExistence type="inferred from homology"/>
<evidence type="ECO:0000313" key="19">
    <source>
        <dbReference type="Proteomes" id="UP001642520"/>
    </source>
</evidence>
<dbReference type="PANTHER" id="PTHR13178">
    <property type="entry name" value="NADH-UBIQUINONE OXIDOREDUCTASE SGDH SUBUNIT"/>
    <property type="match status" value="1"/>
</dbReference>
<keyword evidence="9" id="KW-0999">Mitochondrion inner membrane</keyword>
<evidence type="ECO:0000256" key="12">
    <source>
        <dbReference type="ARBA" id="ARBA00022989"/>
    </source>
</evidence>
<comment type="subcellular location">
    <subcellularLocation>
        <location evidence="2">Mitochondrion inner membrane</location>
        <topology evidence="2">Single-pass membrane protein</topology>
    </subcellularLocation>
</comment>
<evidence type="ECO:0000256" key="15">
    <source>
        <dbReference type="ARBA" id="ARBA00032395"/>
    </source>
</evidence>
<evidence type="ECO:0000313" key="18">
    <source>
        <dbReference type="EMBL" id="CAL7941319.1"/>
    </source>
</evidence>
<evidence type="ECO:0000256" key="9">
    <source>
        <dbReference type="ARBA" id="ARBA00022792"/>
    </source>
</evidence>
<keyword evidence="10" id="KW-0809">Transit peptide</keyword>
<sequence length="189" mass="22471">MAVLSRLLLATNCQKLSHINGLLQKLLPKNNSCTFQNQNGTRRWMSEHHVMEITATRWQWKQTKNWLHFYFFVGAIPATLIVLYANIMIGPATLEPIPEGYNPQAWEYYKHPITRFLAKYIVPDLEVEYEKYIHKLRTATIKRKLRYLEQEVKYNIYKNSDYQYWSYKTAPTKDIIDIRKRIDAADPTV</sequence>
<dbReference type="PANTHER" id="PTHR13178:SF0">
    <property type="entry name" value="NADH DEHYDROGENASE [UBIQUINONE] 1 BETA SUBCOMPLEX SUBUNIT 5, MITOCHONDRIAL"/>
    <property type="match status" value="1"/>
</dbReference>
<gene>
    <name evidence="18" type="ORF">XYLVIOL_LOCUS4944</name>
</gene>
<dbReference type="InterPro" id="IPR019173">
    <property type="entry name" value="NADH_UbQ_OxRdtase_B5_su"/>
</dbReference>
<accession>A0ABP1NJW1</accession>
<organism evidence="18 19">
    <name type="scientific">Xylocopa violacea</name>
    <name type="common">Violet carpenter bee</name>
    <name type="synonym">Apis violacea</name>
    <dbReference type="NCBI Taxonomy" id="135666"/>
    <lineage>
        <taxon>Eukaryota</taxon>
        <taxon>Metazoa</taxon>
        <taxon>Ecdysozoa</taxon>
        <taxon>Arthropoda</taxon>
        <taxon>Hexapoda</taxon>
        <taxon>Insecta</taxon>
        <taxon>Pterygota</taxon>
        <taxon>Neoptera</taxon>
        <taxon>Endopterygota</taxon>
        <taxon>Hymenoptera</taxon>
        <taxon>Apocrita</taxon>
        <taxon>Aculeata</taxon>
        <taxon>Apoidea</taxon>
        <taxon>Anthophila</taxon>
        <taxon>Apidae</taxon>
        <taxon>Xylocopa</taxon>
        <taxon>Xylocopa</taxon>
    </lineage>
</organism>
<evidence type="ECO:0000256" key="7">
    <source>
        <dbReference type="ARBA" id="ARBA00022660"/>
    </source>
</evidence>
<keyword evidence="6" id="KW-0813">Transport</keyword>
<keyword evidence="19" id="KW-1185">Reference proteome</keyword>
<evidence type="ECO:0000256" key="5">
    <source>
        <dbReference type="ARBA" id="ARBA00015175"/>
    </source>
</evidence>
<evidence type="ECO:0000256" key="2">
    <source>
        <dbReference type="ARBA" id="ARBA00004434"/>
    </source>
</evidence>
<evidence type="ECO:0000256" key="14">
    <source>
        <dbReference type="ARBA" id="ARBA00023136"/>
    </source>
</evidence>
<evidence type="ECO:0000256" key="13">
    <source>
        <dbReference type="ARBA" id="ARBA00023128"/>
    </source>
</evidence>
<keyword evidence="8 17" id="KW-0812">Transmembrane</keyword>
<comment type="function">
    <text evidence="1">Accessory subunit of the mitochondrial membrane respiratory chain NADH dehydrogenase (Complex I), that is believed not to be involved in catalysis. Complex I functions in the transfer of electrons from NADH to the respiratory chain. The immediate electron acceptor for the enzyme is believed to be ubiquinone.</text>
</comment>